<feature type="region of interest" description="Disordered" evidence="1">
    <location>
        <begin position="1"/>
        <end position="22"/>
    </location>
</feature>
<evidence type="ECO:0000313" key="2">
    <source>
        <dbReference type="EMBL" id="MBC3864143.1"/>
    </source>
</evidence>
<proteinExistence type="predicted"/>
<dbReference type="Proteomes" id="UP000634011">
    <property type="component" value="Unassembled WGS sequence"/>
</dbReference>
<keyword evidence="3" id="KW-1185">Reference proteome</keyword>
<dbReference type="EMBL" id="JACOFV010000023">
    <property type="protein sequence ID" value="MBC3864143.1"/>
    <property type="molecule type" value="Genomic_DNA"/>
</dbReference>
<dbReference type="RefSeq" id="WP_186914085.1">
    <property type="nucleotide sequence ID" value="NZ_JACOFV010000023.1"/>
</dbReference>
<evidence type="ECO:0000256" key="1">
    <source>
        <dbReference type="SAM" id="MobiDB-lite"/>
    </source>
</evidence>
<dbReference type="InterPro" id="IPR007470">
    <property type="entry name" value="HemX"/>
</dbReference>
<organism evidence="2 3">
    <name type="scientific">Undibacterium jejuense</name>
    <dbReference type="NCBI Taxonomy" id="1344949"/>
    <lineage>
        <taxon>Bacteria</taxon>
        <taxon>Pseudomonadati</taxon>
        <taxon>Pseudomonadota</taxon>
        <taxon>Betaproteobacteria</taxon>
        <taxon>Burkholderiales</taxon>
        <taxon>Oxalobacteraceae</taxon>
        <taxon>Undibacterium</taxon>
    </lineage>
</organism>
<reference evidence="2" key="1">
    <citation type="submission" date="2020-08" db="EMBL/GenBank/DDBJ databases">
        <title>Novel species isolated from subtropical streams in China.</title>
        <authorList>
            <person name="Lu H."/>
        </authorList>
    </citation>
    <scope>NUCLEOTIDE SEQUENCE</scope>
    <source>
        <strain evidence="2">KACC 12607</strain>
    </source>
</reference>
<dbReference type="PANTHER" id="PTHR38043">
    <property type="entry name" value="PROTEIN HEMX"/>
    <property type="match status" value="1"/>
</dbReference>
<evidence type="ECO:0000313" key="3">
    <source>
        <dbReference type="Proteomes" id="UP000634011"/>
    </source>
</evidence>
<sequence>MNEQQINSGATAPTSSAEQPAMQTAATPVQVVVKEANWTQPAYLLSGVLAVLLAANWWSSQNQISTLREEVARRLLSADTTSSETKILAKNVQETTKEIQTKVILLEGKQSEAQSQQLALEQLYQDLSKNRDEWALAEIEQVLSTASQQLQLAGNVPGALIALQNADSRLAKSDKPQFITIRRAIAKDIEKLKALPSLDLPGIALRLDSVIAQVDRMPLWVDEKSVVTATPPKAPLRVLSKSQNAHGSDKTDKSGKLVKSVTNSDEDVGDVTWSMRMQDAWQSFSSEMWGEVKQLVRIRNVETPDALLLTPTQSYFARENLKLRLLNARLALLSRNETVFRSDINAAQDAVAKYFDTRAKQTQTVQALLVQVQGSNLSIEMPSLSESLNAVRNYKVKP</sequence>
<protein>
    <submittedName>
        <fullName evidence="2">Uroporphyrinogen-III C-methyltransferase</fullName>
    </submittedName>
</protein>
<dbReference type="AlphaFoldDB" id="A0A923HSY2"/>
<gene>
    <name evidence="2" type="ORF">H8K32_18735</name>
</gene>
<dbReference type="PANTHER" id="PTHR38043:SF1">
    <property type="entry name" value="PROTEIN HEMX"/>
    <property type="match status" value="1"/>
</dbReference>
<name>A0A923HSY2_9BURK</name>
<comment type="caution">
    <text evidence="2">The sequence shown here is derived from an EMBL/GenBank/DDBJ whole genome shotgun (WGS) entry which is preliminary data.</text>
</comment>
<accession>A0A923HSY2</accession>
<dbReference type="Pfam" id="PF04375">
    <property type="entry name" value="HemX"/>
    <property type="match status" value="1"/>
</dbReference>
<feature type="region of interest" description="Disordered" evidence="1">
    <location>
        <begin position="237"/>
        <end position="261"/>
    </location>
</feature>